<evidence type="ECO:0000313" key="2">
    <source>
        <dbReference type="EMBL" id="KRM61119.1"/>
    </source>
</evidence>
<evidence type="ECO:0000256" key="1">
    <source>
        <dbReference type="SAM" id="Phobius"/>
    </source>
</evidence>
<evidence type="ECO:0000313" key="3">
    <source>
        <dbReference type="Proteomes" id="UP000051733"/>
    </source>
</evidence>
<gene>
    <name evidence="2" type="ORF">FC26_GL002337</name>
</gene>
<dbReference type="PATRIC" id="fig|1423813.3.peg.2384"/>
<keyword evidence="3" id="KW-1185">Reference proteome</keyword>
<protein>
    <submittedName>
        <fullName evidence="2">Uncharacterized protein</fullName>
    </submittedName>
</protein>
<keyword evidence="1" id="KW-0472">Membrane</keyword>
<keyword evidence="1" id="KW-1133">Transmembrane helix</keyword>
<dbReference type="AlphaFoldDB" id="A0A0R2A3C7"/>
<keyword evidence="1" id="KW-0812">Transmembrane</keyword>
<accession>A0A0R2A3C7</accession>
<dbReference type="Proteomes" id="UP000051733">
    <property type="component" value="Unassembled WGS sequence"/>
</dbReference>
<reference evidence="2 3" key="1">
    <citation type="journal article" date="2015" name="Genome Announc.">
        <title>Expanding the biotechnology potential of lactobacilli through comparative genomics of 213 strains and associated genera.</title>
        <authorList>
            <person name="Sun Z."/>
            <person name="Harris H.M."/>
            <person name="McCann A."/>
            <person name="Guo C."/>
            <person name="Argimon S."/>
            <person name="Zhang W."/>
            <person name="Yang X."/>
            <person name="Jeffery I.B."/>
            <person name="Cooney J.C."/>
            <person name="Kagawa T.F."/>
            <person name="Liu W."/>
            <person name="Song Y."/>
            <person name="Salvetti E."/>
            <person name="Wrobel A."/>
            <person name="Rasinkangas P."/>
            <person name="Parkhill J."/>
            <person name="Rea M.C."/>
            <person name="O'Sullivan O."/>
            <person name="Ritari J."/>
            <person name="Douillard F.P."/>
            <person name="Paul Ross R."/>
            <person name="Yang R."/>
            <person name="Briner A.E."/>
            <person name="Felis G.E."/>
            <person name="de Vos W.M."/>
            <person name="Barrangou R."/>
            <person name="Klaenhammer T.R."/>
            <person name="Caufield P.W."/>
            <person name="Cui Y."/>
            <person name="Zhang H."/>
            <person name="O'Toole P.W."/>
        </authorList>
    </citation>
    <scope>NUCLEOTIDE SEQUENCE [LARGE SCALE GENOMIC DNA]</scope>
    <source>
        <strain evidence="2 3">DSM 20634</strain>
    </source>
</reference>
<organism evidence="2 3">
    <name type="scientific">Paucilactobacillus vaccinostercus DSM 20634</name>
    <dbReference type="NCBI Taxonomy" id="1423813"/>
    <lineage>
        <taxon>Bacteria</taxon>
        <taxon>Bacillati</taxon>
        <taxon>Bacillota</taxon>
        <taxon>Bacilli</taxon>
        <taxon>Lactobacillales</taxon>
        <taxon>Lactobacillaceae</taxon>
        <taxon>Paucilactobacillus</taxon>
    </lineage>
</organism>
<sequence length="56" mass="6439">MNMKLPMKKVWHPGKYEVDVELRRPTKKEIIISCIGWAGMIAAIAGVIVHKKYCQK</sequence>
<comment type="caution">
    <text evidence="2">The sequence shown here is derived from an EMBL/GenBank/DDBJ whole genome shotgun (WGS) entry which is preliminary data.</text>
</comment>
<feature type="transmembrane region" description="Helical" evidence="1">
    <location>
        <begin position="30"/>
        <end position="49"/>
    </location>
</feature>
<name>A0A0R2A3C7_9LACO</name>
<proteinExistence type="predicted"/>
<dbReference type="EMBL" id="AYYY01000043">
    <property type="protein sequence ID" value="KRM61119.1"/>
    <property type="molecule type" value="Genomic_DNA"/>
</dbReference>